<dbReference type="Pfam" id="PF14420">
    <property type="entry name" value="Clr5"/>
    <property type="match status" value="1"/>
</dbReference>
<feature type="region of interest" description="Disordered" evidence="1">
    <location>
        <begin position="544"/>
        <end position="566"/>
    </location>
</feature>
<evidence type="ECO:0000313" key="3">
    <source>
        <dbReference type="EMBL" id="KAK0639920.1"/>
    </source>
</evidence>
<accession>A0AA40CIS2</accession>
<dbReference type="InterPro" id="IPR025676">
    <property type="entry name" value="Clr5_dom"/>
</dbReference>
<feature type="region of interest" description="Disordered" evidence="1">
    <location>
        <begin position="1110"/>
        <end position="1148"/>
    </location>
</feature>
<gene>
    <name evidence="3" type="ORF">B0T16DRAFT_423918</name>
</gene>
<sequence length="1265" mass="137679">MPKAWDDYKEIIIAEYKEHNRPLHEVRRILDERYGFKASTRAYRSRLDIWGVHKYSCRRRNGTSKSEAGDDEDEPMLKVSTLGMPLHPSPYSGYASTHWTLAPPAFPTPAEPYTYNGGIQYSEPVTGNEFGAAQSAKIATVKSGTWNASGSFKGEPAPFTDSGYASEPRLLAPPTYETRIEPTENMDARTEYSGATSVSPVASRAYIAEFCQDVHAKALQYRVDEKDWPQFSQVLSDLIKAFALKVGQTGTPDSLGIMHFVYKNHQNVLTGLRELLLGCDDDADSSYLPNIDSGGMSLSEKLRLWDRMDGLEAEVADSLFEGIEDGDDPVADGTQLQFYSKTIHNSTAYAWFLAHAQKQAAAQHLPAATSQSIRRMILEQLPAGRISKHRPPRTHQVTFRPPISLLVAKDCWHKEEVNRPGKHVVIVENGGVAQMTLMDEYVALTWPFNGPQFLQFLERSMDLDNEGTSASATELPDRTVVEAEADPYGRLSITVSGTAYSIADGGEQLAWLSAVYSRHEWNSTACNIPSLRLLIPSDPTVLSPRGPRGYSASSVNSPKEDVGDKNMEIPGGRVGFEIQVLPDPEGVQSLTACDVNPAWQPLLNLRASPSVVKGFELPSRLETCPGGLELSPGIVLKALGVSEPELRSRGPIPLPSPLAPLLSDGQSCSTFLWHIGMGAELSGLFTPCPRHVGAARDAETGVGSSSVELSVVMSSRHFLCECQENGLSHGHGGFGAQRDGTPSSGPDSKHPTPMAKSKGCDLPGRNSMFRSRQDSFLDTTHIPSSEHTLLSSSESSDKYLDPDMLSIPSGSGTSFENQGPTSNGFRVFKSLLRGLMLLGTPGDRTEAEVQDVNNDCPTDGDTTGSGPNHSHSATSTSGTGPVPSSQRHHGKRKLCPSGDVSGNEDEDDVPCPKKLSLGSKPQGGPMYLACPFWKMDSTTHWECALKQLDTIPHLKQHLGRRHTPKHYCQHCYDQFPSFGALDTHVKARACDPGSPQKLGGMSYDQRDRLAKRLSKGSQRQQWLAIWDILFDEIPHPSSIYICPDNVVDIHRIREFSTQQGTVILAAELRANGLVLRSDVADEQLQQVVRRGLLLMLEHFVGGSLASAAEQPSRYHPNAISSTGGSGSSSGPVSHRGRPDASIADSGLDLASPLPLDAGHSACYAGTEYPAEQPASRRNNPPPFEFSLHDLQNQGGQEDEASAMMDLAADNIDFATMGNLMVTSDEQFGELEEMPDHFGWELQRNMDELIAGISEPSGQGSNADDV</sequence>
<dbReference type="PANTHER" id="PTHR38166">
    <property type="entry name" value="C2H2-TYPE DOMAIN-CONTAINING PROTEIN-RELATED"/>
    <property type="match status" value="1"/>
</dbReference>
<dbReference type="AlphaFoldDB" id="A0AA40CIS2"/>
<dbReference type="EMBL" id="JAULSV010000007">
    <property type="protein sequence ID" value="KAK0639920.1"/>
    <property type="molecule type" value="Genomic_DNA"/>
</dbReference>
<proteinExistence type="predicted"/>
<feature type="region of interest" description="Disordered" evidence="1">
    <location>
        <begin position="731"/>
        <end position="821"/>
    </location>
</feature>
<evidence type="ECO:0000256" key="1">
    <source>
        <dbReference type="SAM" id="MobiDB-lite"/>
    </source>
</evidence>
<feature type="compositionally biased region" description="Polar residues" evidence="1">
    <location>
        <begin position="768"/>
        <end position="783"/>
    </location>
</feature>
<feature type="compositionally biased region" description="Polar residues" evidence="1">
    <location>
        <begin position="851"/>
        <end position="868"/>
    </location>
</feature>
<feature type="compositionally biased region" description="Low complexity" evidence="1">
    <location>
        <begin position="785"/>
        <end position="794"/>
    </location>
</feature>
<dbReference type="PANTHER" id="PTHR38166:SF1">
    <property type="entry name" value="C2H2-TYPE DOMAIN-CONTAINING PROTEIN"/>
    <property type="match status" value="1"/>
</dbReference>
<feature type="compositionally biased region" description="Low complexity" evidence="1">
    <location>
        <begin position="869"/>
        <end position="885"/>
    </location>
</feature>
<comment type="caution">
    <text evidence="3">The sequence shown here is derived from an EMBL/GenBank/DDBJ whole genome shotgun (WGS) entry which is preliminary data.</text>
</comment>
<protein>
    <recommendedName>
        <fullName evidence="2">Clr5 domain-containing protein</fullName>
    </recommendedName>
</protein>
<organism evidence="3 4">
    <name type="scientific">Cercophora newfieldiana</name>
    <dbReference type="NCBI Taxonomy" id="92897"/>
    <lineage>
        <taxon>Eukaryota</taxon>
        <taxon>Fungi</taxon>
        <taxon>Dikarya</taxon>
        <taxon>Ascomycota</taxon>
        <taxon>Pezizomycotina</taxon>
        <taxon>Sordariomycetes</taxon>
        <taxon>Sordariomycetidae</taxon>
        <taxon>Sordariales</taxon>
        <taxon>Lasiosphaeriaceae</taxon>
        <taxon>Cercophora</taxon>
    </lineage>
</organism>
<feature type="domain" description="Clr5" evidence="2">
    <location>
        <begin position="1"/>
        <end position="54"/>
    </location>
</feature>
<evidence type="ECO:0000259" key="2">
    <source>
        <dbReference type="Pfam" id="PF14420"/>
    </source>
</evidence>
<evidence type="ECO:0000313" key="4">
    <source>
        <dbReference type="Proteomes" id="UP001174936"/>
    </source>
</evidence>
<feature type="region of interest" description="Disordered" evidence="1">
    <location>
        <begin position="844"/>
        <end position="918"/>
    </location>
</feature>
<keyword evidence="4" id="KW-1185">Reference proteome</keyword>
<reference evidence="3" key="1">
    <citation type="submission" date="2023-06" db="EMBL/GenBank/DDBJ databases">
        <title>Genome-scale phylogeny and comparative genomics of the fungal order Sordariales.</title>
        <authorList>
            <consortium name="Lawrence Berkeley National Laboratory"/>
            <person name="Hensen N."/>
            <person name="Bonometti L."/>
            <person name="Westerberg I."/>
            <person name="Brannstrom I.O."/>
            <person name="Guillou S."/>
            <person name="Cros-Aarteil S."/>
            <person name="Calhoun S."/>
            <person name="Haridas S."/>
            <person name="Kuo A."/>
            <person name="Mondo S."/>
            <person name="Pangilinan J."/>
            <person name="Riley R."/>
            <person name="Labutti K."/>
            <person name="Andreopoulos B."/>
            <person name="Lipzen A."/>
            <person name="Chen C."/>
            <person name="Yanf M."/>
            <person name="Daum C."/>
            <person name="Ng V."/>
            <person name="Clum A."/>
            <person name="Steindorff A."/>
            <person name="Ohm R."/>
            <person name="Martin F."/>
            <person name="Silar P."/>
            <person name="Natvig D."/>
            <person name="Lalanne C."/>
            <person name="Gautier V."/>
            <person name="Ament-Velasquez S.L."/>
            <person name="Kruys A."/>
            <person name="Hutchinson M.I."/>
            <person name="Powell A.J."/>
            <person name="Barry K."/>
            <person name="Miller A.N."/>
            <person name="Grigoriev I.V."/>
            <person name="Debuchy R."/>
            <person name="Gladieux P."/>
            <person name="Thoren M.H."/>
            <person name="Johannesson H."/>
        </authorList>
    </citation>
    <scope>NUCLEOTIDE SEQUENCE</scope>
    <source>
        <strain evidence="3">SMH2532-1</strain>
    </source>
</reference>
<dbReference type="Proteomes" id="UP001174936">
    <property type="component" value="Unassembled WGS sequence"/>
</dbReference>
<name>A0AA40CIS2_9PEZI</name>
<feature type="compositionally biased region" description="Polar residues" evidence="1">
    <location>
        <begin position="808"/>
        <end position="821"/>
    </location>
</feature>